<dbReference type="PIRSF" id="PIRSF039012">
    <property type="entry name" value="ASP"/>
    <property type="match status" value="1"/>
</dbReference>
<dbReference type="Pfam" id="PF24827">
    <property type="entry name" value="AstE_AspA_cat"/>
    <property type="match status" value="1"/>
</dbReference>
<evidence type="ECO:0000256" key="3">
    <source>
        <dbReference type="ARBA" id="ARBA00022801"/>
    </source>
</evidence>
<evidence type="ECO:0000256" key="1">
    <source>
        <dbReference type="ARBA" id="ARBA00001947"/>
    </source>
</evidence>
<dbReference type="InterPro" id="IPR055438">
    <property type="entry name" value="AstE_AspA_cat"/>
</dbReference>
<accession>A0ABR8NYS0</accession>
<keyword evidence="7" id="KW-1185">Reference proteome</keyword>
<name>A0ABR8NYS0_9GAMM</name>
<protein>
    <submittedName>
        <fullName evidence="6">Succinylglutamate desuccinylase/aspartoacylase family protein</fullName>
    </submittedName>
</protein>
<evidence type="ECO:0000256" key="2">
    <source>
        <dbReference type="ARBA" id="ARBA00022723"/>
    </source>
</evidence>
<evidence type="ECO:0000313" key="7">
    <source>
        <dbReference type="Proteomes" id="UP000604161"/>
    </source>
</evidence>
<keyword evidence="3" id="KW-0378">Hydrolase</keyword>
<evidence type="ECO:0000313" key="6">
    <source>
        <dbReference type="EMBL" id="MBD5771184.1"/>
    </source>
</evidence>
<gene>
    <name evidence="6" type="ORF">IF202_08965</name>
</gene>
<organism evidence="6 7">
    <name type="scientific">Marinomonas colpomeniae</name>
    <dbReference type="NCBI Taxonomy" id="2774408"/>
    <lineage>
        <taxon>Bacteria</taxon>
        <taxon>Pseudomonadati</taxon>
        <taxon>Pseudomonadota</taxon>
        <taxon>Gammaproteobacteria</taxon>
        <taxon>Oceanospirillales</taxon>
        <taxon>Oceanospirillaceae</taxon>
        <taxon>Marinomonas</taxon>
    </lineage>
</organism>
<comment type="caution">
    <text evidence="6">The sequence shown here is derived from an EMBL/GenBank/DDBJ whole genome shotgun (WGS) entry which is preliminary data.</text>
</comment>
<evidence type="ECO:0000256" key="4">
    <source>
        <dbReference type="ARBA" id="ARBA00022833"/>
    </source>
</evidence>
<reference evidence="6 7" key="1">
    <citation type="submission" date="2020-09" db="EMBL/GenBank/DDBJ databases">
        <title>Marinomonas sp. nov., isolated from the cysticercosis algae of Qingdao, China.</title>
        <authorList>
            <person name="Sun X."/>
        </authorList>
    </citation>
    <scope>NUCLEOTIDE SEQUENCE [LARGE SCALE GENOMIC DNA]</scope>
    <source>
        <strain evidence="6 7">SM2066</strain>
    </source>
</reference>
<comment type="cofactor">
    <cofactor evidence="1">
        <name>Zn(2+)</name>
        <dbReference type="ChEBI" id="CHEBI:29105"/>
    </cofactor>
</comment>
<keyword evidence="4" id="KW-0862">Zinc</keyword>
<proteinExistence type="predicted"/>
<sequence>MQKGDEGPTVLLTAGNHGDEYEGQCILRRLIREIDPSSINGRLIILPALNSPAVRAATRTSPLDGGNLNRSFPGDPDSGPTKAIAGFIVQHLFPLTDLAVDFHSGGSTSTYVNTGFLCANTNPDLHRRNVELMEVFGAPFTMVLPPTEAGTDIDFSAYQAGVPFISCELGGAGTVCPAAFNIGWAGLMRVLVKNDVIAHDHPFLSDVPNDSSGTCFVDIASNCTMITAAHGGLFEPLHELGSWVEKGQKAGCTYGLQNFIEPLESHTFESDGVIVIKRRDTLVQSGDHLYCVAGKLSREEVLAMSTKAGS</sequence>
<dbReference type="Proteomes" id="UP000604161">
    <property type="component" value="Unassembled WGS sequence"/>
</dbReference>
<dbReference type="InterPro" id="IPR053138">
    <property type="entry name" value="N-alpha-Ac-DABA_deacetylase"/>
</dbReference>
<dbReference type="EMBL" id="JACYFC010000002">
    <property type="protein sequence ID" value="MBD5771184.1"/>
    <property type="molecule type" value="Genomic_DNA"/>
</dbReference>
<feature type="domain" description="Succinylglutamate desuccinylase/Aspartoacylase catalytic" evidence="5">
    <location>
        <begin position="7"/>
        <end position="191"/>
    </location>
</feature>
<dbReference type="SUPFAM" id="SSF53187">
    <property type="entry name" value="Zn-dependent exopeptidases"/>
    <property type="match status" value="1"/>
</dbReference>
<dbReference type="RefSeq" id="WP_191594526.1">
    <property type="nucleotide sequence ID" value="NZ_JACYFC010000002.1"/>
</dbReference>
<dbReference type="Gene3D" id="3.40.630.10">
    <property type="entry name" value="Zn peptidases"/>
    <property type="match status" value="1"/>
</dbReference>
<dbReference type="PANTHER" id="PTHR37326:SF1">
    <property type="entry name" value="BLL3975 PROTEIN"/>
    <property type="match status" value="1"/>
</dbReference>
<dbReference type="CDD" id="cd06252">
    <property type="entry name" value="M14_ASTE_ASPA-like"/>
    <property type="match status" value="1"/>
</dbReference>
<dbReference type="InterPro" id="IPR043795">
    <property type="entry name" value="N-alpha-Ac-DABA-like"/>
</dbReference>
<evidence type="ECO:0000259" key="5">
    <source>
        <dbReference type="Pfam" id="PF24827"/>
    </source>
</evidence>
<keyword evidence="2" id="KW-0479">Metal-binding</keyword>
<dbReference type="PANTHER" id="PTHR37326">
    <property type="entry name" value="BLL3975 PROTEIN"/>
    <property type="match status" value="1"/>
</dbReference>